<sequence length="579" mass="63606">MKKFVKSILAAGVTSALCIANANAATYRVIDLGEVSGLEYTFSQKENVQGEKALAGSNIYNFPVQYQYLDDDDFDDIEAYAERTHESIIDLNDLEDFTALKAGTPTANDLAWVKLWLGAISDSKYQKVGDSAVLANINGESEEIIVFDTTFADGQLTRSTENTVSGITNEGWIFGTATAPYLPMDFTESDGDEVTHWVRDFTRRAFLTTDNGSSIKSILPPEASYGGESGILDMNDNRVAVGFASTQLDVNTVEDFIEDECADPDYIDDIPVEVCLQNARIGLYHLSAYKWVLDESGEVISSENLGTLVTPNEDDERVYQARAQAINNHGVAVGFAHGWVDENETDPSEGESRSTYAVVFKDGQVTDFTEDHGEYYASQAFDINDQGIAVGHVTTIISGEVKTKFYYVDTNAENMQMVFPDDYFTGSASTARAINESGMIVGTGEAETHNTSTSNPRRNHAFLYNMNEDSFTNINDLLPCDSAYTIVEATDINEDNEIFASAVVKNQRRDAKGELMRDADGEVDVEDVVRAVKLVPIDGEVEGCNSVVEKVERKGAGFGWLSLFAMLTFGLRRKLNLKG</sequence>
<gene>
    <name evidence="2" type="ORF">SG34_013245</name>
</gene>
<feature type="signal peptide" evidence="1">
    <location>
        <begin position="1"/>
        <end position="24"/>
    </location>
</feature>
<keyword evidence="3" id="KW-1185">Reference proteome</keyword>
<dbReference type="RefSeq" id="WP_044839952.1">
    <property type="nucleotide sequence ID" value="NZ_CP059733.1"/>
</dbReference>
<evidence type="ECO:0000256" key="1">
    <source>
        <dbReference type="SAM" id="SignalP"/>
    </source>
</evidence>
<dbReference type="AlphaFoldDB" id="A0AAF0CBF8"/>
<organism evidence="2 3">
    <name type="scientific">Thalassomonas viridans</name>
    <dbReference type="NCBI Taxonomy" id="137584"/>
    <lineage>
        <taxon>Bacteria</taxon>
        <taxon>Pseudomonadati</taxon>
        <taxon>Pseudomonadota</taxon>
        <taxon>Gammaproteobacteria</taxon>
        <taxon>Alteromonadales</taxon>
        <taxon>Colwelliaceae</taxon>
        <taxon>Thalassomonas</taxon>
    </lineage>
</organism>
<dbReference type="EMBL" id="CP059733">
    <property type="protein sequence ID" value="WDE07768.1"/>
    <property type="molecule type" value="Genomic_DNA"/>
</dbReference>
<reference evidence="2 3" key="2">
    <citation type="journal article" date="2022" name="Mar. Drugs">
        <title>Bioassay-Guided Fractionation Leads to the Detection of Cholic Acid Generated by the Rare Thalassomonas sp.</title>
        <authorList>
            <person name="Pheiffer F."/>
            <person name="Schneider Y.K."/>
            <person name="Hansen E.H."/>
            <person name="Andersen J.H."/>
            <person name="Isaksson J."/>
            <person name="Busche T."/>
            <person name="R C."/>
            <person name="Kalinowski J."/>
            <person name="Zyl L.V."/>
            <person name="Trindade M."/>
        </authorList>
    </citation>
    <scope>NUCLEOTIDE SEQUENCE [LARGE SCALE GENOMIC DNA]</scope>
    <source>
        <strain evidence="2 3">XOM25</strain>
    </source>
</reference>
<evidence type="ECO:0000313" key="3">
    <source>
        <dbReference type="Proteomes" id="UP000032352"/>
    </source>
</evidence>
<proteinExistence type="predicted"/>
<dbReference type="Proteomes" id="UP000032352">
    <property type="component" value="Chromosome"/>
</dbReference>
<name>A0AAF0CBF8_9GAMM</name>
<accession>A0AAF0CBF8</accession>
<dbReference type="InterPro" id="IPR022562">
    <property type="entry name" value="DUF3466"/>
</dbReference>
<feature type="chain" id="PRO_5042071990" evidence="1">
    <location>
        <begin position="25"/>
        <end position="579"/>
    </location>
</feature>
<protein>
    <submittedName>
        <fullName evidence="2">DUF3466 family protein</fullName>
    </submittedName>
</protein>
<dbReference type="KEGG" id="tvd:SG34_013245"/>
<keyword evidence="1" id="KW-0732">Signal</keyword>
<evidence type="ECO:0000313" key="2">
    <source>
        <dbReference type="EMBL" id="WDE07768.1"/>
    </source>
</evidence>
<reference evidence="2 3" key="1">
    <citation type="journal article" date="2015" name="Genome Announc.">
        <title>Draft Genome Sequences of Marine Isolates of Thalassomonas viridans and Thalassomonas actiniarum.</title>
        <authorList>
            <person name="Olonade I."/>
            <person name="van Zyl L.J."/>
            <person name="Trindade M."/>
        </authorList>
    </citation>
    <scope>NUCLEOTIDE SEQUENCE [LARGE SCALE GENOMIC DNA]</scope>
    <source>
        <strain evidence="2 3">XOM25</strain>
    </source>
</reference>
<dbReference type="Pfam" id="PF11949">
    <property type="entry name" value="DUF3466"/>
    <property type="match status" value="1"/>
</dbReference>